<reference evidence="1 2" key="1">
    <citation type="submission" date="2020-08" db="EMBL/GenBank/DDBJ databases">
        <title>Winogradskyella ouciana sp. nov., isolated from the hadal seawater of the Mariana Trench.</title>
        <authorList>
            <person name="He X."/>
        </authorList>
    </citation>
    <scope>NUCLEOTIDE SEQUENCE [LARGE SCALE GENOMIC DNA]</scope>
    <source>
        <strain evidence="1 2">KCTC 22026</strain>
    </source>
</reference>
<dbReference type="RefSeq" id="WP_186845684.1">
    <property type="nucleotide sequence ID" value="NZ_JACOME010000002.1"/>
</dbReference>
<sequence length="290" mass="32480">MTKFINFTFLSLFIVLNGFSQQLTLETGLDASVNETSGLLYLNKTLITHNDSGNTNQLFDIDTLTGAVTRTVTISNAKNVDWEDLTHDDTFIYIGDFGNNNGNRTDLKIYRISIDDYFNKTSVTADVINFSYSNQTVFKSKPFNTEFDAEALIHYNDNLYIFSKNWRDDITHIYKLSKLPGTYNISTIDSIETEGLISGASYNARSDSIILCGYGDGAFIIELKGYSEGLFSNGSIDRISITQPENYSAQIEAIIPINANEYYLSAEKSLSNAPSGLFRFNTSILKNKED</sequence>
<dbReference type="SUPFAM" id="SSF82171">
    <property type="entry name" value="DPP6 N-terminal domain-like"/>
    <property type="match status" value="1"/>
</dbReference>
<comment type="caution">
    <text evidence="1">The sequence shown here is derived from an EMBL/GenBank/DDBJ whole genome shotgun (WGS) entry which is preliminary data.</text>
</comment>
<accession>A0ABR6Y1F5</accession>
<gene>
    <name evidence="1" type="ORF">H6H04_09295</name>
</gene>
<name>A0ABR6Y1F5_9FLAO</name>
<dbReference type="EMBL" id="JACOME010000002">
    <property type="protein sequence ID" value="MBC3846572.1"/>
    <property type="molecule type" value="Genomic_DNA"/>
</dbReference>
<protein>
    <submittedName>
        <fullName evidence="1">T9SS C-terminal target domain-containing protein</fullName>
    </submittedName>
</protein>
<dbReference type="Proteomes" id="UP000607435">
    <property type="component" value="Unassembled WGS sequence"/>
</dbReference>
<evidence type="ECO:0000313" key="1">
    <source>
        <dbReference type="EMBL" id="MBC3846572.1"/>
    </source>
</evidence>
<keyword evidence="2" id="KW-1185">Reference proteome</keyword>
<evidence type="ECO:0000313" key="2">
    <source>
        <dbReference type="Proteomes" id="UP000607435"/>
    </source>
</evidence>
<proteinExistence type="predicted"/>
<organism evidence="1 2">
    <name type="scientific">Winogradskyella echinorum</name>
    <dbReference type="NCBI Taxonomy" id="538189"/>
    <lineage>
        <taxon>Bacteria</taxon>
        <taxon>Pseudomonadati</taxon>
        <taxon>Bacteroidota</taxon>
        <taxon>Flavobacteriia</taxon>
        <taxon>Flavobacteriales</taxon>
        <taxon>Flavobacteriaceae</taxon>
        <taxon>Winogradskyella</taxon>
    </lineage>
</organism>